<feature type="compositionally biased region" description="Basic and acidic residues" evidence="1">
    <location>
        <begin position="15"/>
        <end position="36"/>
    </location>
</feature>
<evidence type="ECO:0000256" key="1">
    <source>
        <dbReference type="SAM" id="MobiDB-lite"/>
    </source>
</evidence>
<comment type="caution">
    <text evidence="2">The sequence shown here is derived from an EMBL/GenBank/DDBJ whole genome shotgun (WGS) entry which is preliminary data.</text>
</comment>
<gene>
    <name evidence="2" type="ORF">JOF36_001921</name>
</gene>
<sequence length="133" mass="14834">MRRRGLPPARRDHRRACDGRSRDGRDSPALRYPTRGEDRLVVNAPRTSRVGMRVMARRNSTFVARASCRRRSLSSLDSRGARALDGVAAMFTRGMVISTSSVTSPVRFTDPVAQLTRPWPQARSAASPRIQQS</sequence>
<evidence type="ECO:0000313" key="2">
    <source>
        <dbReference type="EMBL" id="MBP2366225.1"/>
    </source>
</evidence>
<name>A0ABS4VQN3_9PSEU</name>
<evidence type="ECO:0000313" key="3">
    <source>
        <dbReference type="Proteomes" id="UP001519295"/>
    </source>
</evidence>
<organism evidence="2 3">
    <name type="scientific">Pseudonocardia parietis</name>
    <dbReference type="NCBI Taxonomy" id="570936"/>
    <lineage>
        <taxon>Bacteria</taxon>
        <taxon>Bacillati</taxon>
        <taxon>Actinomycetota</taxon>
        <taxon>Actinomycetes</taxon>
        <taxon>Pseudonocardiales</taxon>
        <taxon>Pseudonocardiaceae</taxon>
        <taxon>Pseudonocardia</taxon>
    </lineage>
</organism>
<reference evidence="2 3" key="1">
    <citation type="submission" date="2021-03" db="EMBL/GenBank/DDBJ databases">
        <title>Sequencing the genomes of 1000 actinobacteria strains.</title>
        <authorList>
            <person name="Klenk H.-P."/>
        </authorList>
    </citation>
    <scope>NUCLEOTIDE SEQUENCE [LARGE SCALE GENOMIC DNA]</scope>
    <source>
        <strain evidence="2 3">DSM 45256</strain>
    </source>
</reference>
<dbReference type="Proteomes" id="UP001519295">
    <property type="component" value="Unassembled WGS sequence"/>
</dbReference>
<feature type="region of interest" description="Disordered" evidence="1">
    <location>
        <begin position="1"/>
        <end position="36"/>
    </location>
</feature>
<keyword evidence="3" id="KW-1185">Reference proteome</keyword>
<dbReference type="EMBL" id="JAGINU010000001">
    <property type="protein sequence ID" value="MBP2366225.1"/>
    <property type="molecule type" value="Genomic_DNA"/>
</dbReference>
<accession>A0ABS4VQN3</accession>
<protein>
    <submittedName>
        <fullName evidence="2">Uncharacterized protein</fullName>
    </submittedName>
</protein>
<proteinExistence type="predicted"/>